<feature type="compositionally biased region" description="Polar residues" evidence="1">
    <location>
        <begin position="533"/>
        <end position="545"/>
    </location>
</feature>
<dbReference type="GO" id="GO:0031124">
    <property type="term" value="P:mRNA 3'-end processing"/>
    <property type="evidence" value="ECO:0007669"/>
    <property type="project" value="InterPro"/>
</dbReference>
<dbReference type="SUPFAM" id="SSF48464">
    <property type="entry name" value="ENTH/VHS domain"/>
    <property type="match status" value="1"/>
</dbReference>
<sequence length="602" mass="63731">MQASKATLDAVHRNYTRALAPLTINSRPLIKDLTLLAEKNIHAAPAVVHAICSRLKSGHRKECLPTLYLIDSICKNVGRDYLRYFSESIPGAFIIAYRRINPNDQHQFRRVLEIWKSSPGGPIFHPRAIATIDKELGLGTGSAAPTQHRAPPAQRPDHDHSHAHYGPQHQPPLPPPPAQPHHYHQPQATPPLPTTQTAFTGANANPLALLNALTSGLTASMAPAQPAVGTGLDSASLLQSLLASNLLGNMPLLTSLAPPAAAGVPPALAATMSATPFMPALSTGPTSPFPTITPLAPPPSTVIEFTNEDLQQKRTGLAEPLYGALALHCHQCGARYPDTPKGRKQLSNHLDWHFRRNRRLKEKLRQAQPRGWLVSEEDWIESRQSSNEEVTSAAIFDQVGNGGTTNGNGLAHGDGADGYDNNNHGGEVGLGEGLGGGGSDNDDDSEENGEGAGADETALRAMTVGVPAGPHSSTCPVCGEKLNGEWSEDDEDWVYHNAVLVDSTIYHATCRTDMLRKEREAAVAAAAASATITTGGVPSSSQPGTPAQYAEAGGDGLVVTPSGGSGVKRKLAEDEGDRSPTIKAESDTQPDAKRLAVEPTVQ</sequence>
<feature type="region of interest" description="Disordered" evidence="1">
    <location>
        <begin position="398"/>
        <end position="453"/>
    </location>
</feature>
<accession>A0A9W8DKQ2</accession>
<organism evidence="3 4">
    <name type="scientific">Tieghemiomyces parasiticus</name>
    <dbReference type="NCBI Taxonomy" id="78921"/>
    <lineage>
        <taxon>Eukaryota</taxon>
        <taxon>Fungi</taxon>
        <taxon>Fungi incertae sedis</taxon>
        <taxon>Zoopagomycota</taxon>
        <taxon>Kickxellomycotina</taxon>
        <taxon>Dimargaritomycetes</taxon>
        <taxon>Dimargaritales</taxon>
        <taxon>Dimargaritaceae</taxon>
        <taxon>Tieghemiomyces</taxon>
    </lineage>
</organism>
<dbReference type="Proteomes" id="UP001150569">
    <property type="component" value="Unassembled WGS sequence"/>
</dbReference>
<evidence type="ECO:0000313" key="3">
    <source>
        <dbReference type="EMBL" id="KAJ1905207.1"/>
    </source>
</evidence>
<dbReference type="GO" id="GO:0005849">
    <property type="term" value="C:mRNA cleavage factor complex"/>
    <property type="evidence" value="ECO:0007669"/>
    <property type="project" value="TreeGrafter"/>
</dbReference>
<dbReference type="Pfam" id="PF04818">
    <property type="entry name" value="CID"/>
    <property type="match status" value="1"/>
</dbReference>
<gene>
    <name evidence="3" type="primary">PCF11_2</name>
    <name evidence="3" type="ORF">IWQ60_012328</name>
</gene>
<dbReference type="PANTHER" id="PTHR15921">
    <property type="entry name" value="PRE-MRNA CLEAVAGE COMPLEX II"/>
    <property type="match status" value="1"/>
</dbReference>
<feature type="domain" description="CID" evidence="2">
    <location>
        <begin position="7"/>
        <end position="140"/>
    </location>
</feature>
<dbReference type="AlphaFoldDB" id="A0A9W8DKQ2"/>
<evidence type="ECO:0000313" key="4">
    <source>
        <dbReference type="Proteomes" id="UP001150569"/>
    </source>
</evidence>
<dbReference type="InterPro" id="IPR054127">
    <property type="entry name" value="Pcf11_C"/>
</dbReference>
<feature type="compositionally biased region" description="Gly residues" evidence="1">
    <location>
        <begin position="426"/>
        <end position="439"/>
    </location>
</feature>
<dbReference type="GO" id="GO:0003729">
    <property type="term" value="F:mRNA binding"/>
    <property type="evidence" value="ECO:0007669"/>
    <property type="project" value="InterPro"/>
</dbReference>
<protein>
    <submittedName>
        <fullName evidence="3">mRNA 3' end processing factor</fullName>
    </submittedName>
</protein>
<dbReference type="InterPro" id="IPR006569">
    <property type="entry name" value="CID_dom"/>
</dbReference>
<feature type="compositionally biased region" description="Gly residues" evidence="1">
    <location>
        <begin position="400"/>
        <end position="412"/>
    </location>
</feature>
<evidence type="ECO:0000259" key="2">
    <source>
        <dbReference type="PROSITE" id="PS51391"/>
    </source>
</evidence>
<keyword evidence="4" id="KW-1185">Reference proteome</keyword>
<reference evidence="3" key="1">
    <citation type="submission" date="2022-07" db="EMBL/GenBank/DDBJ databases">
        <title>Phylogenomic reconstructions and comparative analyses of Kickxellomycotina fungi.</title>
        <authorList>
            <person name="Reynolds N.K."/>
            <person name="Stajich J.E."/>
            <person name="Barry K."/>
            <person name="Grigoriev I.V."/>
            <person name="Crous P."/>
            <person name="Smith M.E."/>
        </authorList>
    </citation>
    <scope>NUCLEOTIDE SEQUENCE</scope>
    <source>
        <strain evidence="3">RSA 861</strain>
    </source>
</reference>
<dbReference type="Gene3D" id="1.25.40.90">
    <property type="match status" value="1"/>
</dbReference>
<feature type="region of interest" description="Disordered" evidence="1">
    <location>
        <begin position="138"/>
        <end position="199"/>
    </location>
</feature>
<dbReference type="OrthoDB" id="2129491at2759"/>
<dbReference type="EMBL" id="JANBPT010001782">
    <property type="protein sequence ID" value="KAJ1905207.1"/>
    <property type="molecule type" value="Genomic_DNA"/>
</dbReference>
<dbReference type="GO" id="GO:0000993">
    <property type="term" value="F:RNA polymerase II complex binding"/>
    <property type="evidence" value="ECO:0007669"/>
    <property type="project" value="InterPro"/>
</dbReference>
<dbReference type="PANTHER" id="PTHR15921:SF3">
    <property type="entry name" value="PRE-MRNA CLEAVAGE COMPLEX 2 PROTEIN PCF11"/>
    <property type="match status" value="1"/>
</dbReference>
<evidence type="ECO:0000256" key="1">
    <source>
        <dbReference type="SAM" id="MobiDB-lite"/>
    </source>
</evidence>
<dbReference type="SMART" id="SM00582">
    <property type="entry name" value="RPR"/>
    <property type="match status" value="1"/>
</dbReference>
<dbReference type="GO" id="GO:0006369">
    <property type="term" value="P:termination of RNA polymerase II transcription"/>
    <property type="evidence" value="ECO:0007669"/>
    <property type="project" value="InterPro"/>
</dbReference>
<dbReference type="InterPro" id="IPR008942">
    <property type="entry name" value="ENTH_VHS"/>
</dbReference>
<comment type="caution">
    <text evidence="3">The sequence shown here is derived from an EMBL/GenBank/DDBJ whole genome shotgun (WGS) entry which is preliminary data.</text>
</comment>
<dbReference type="Pfam" id="PF21936">
    <property type="entry name" value="Pcf11_C"/>
    <property type="match status" value="1"/>
</dbReference>
<feature type="compositionally biased region" description="Basic and acidic residues" evidence="1">
    <location>
        <begin position="570"/>
        <end position="596"/>
    </location>
</feature>
<dbReference type="PROSITE" id="PS51391">
    <property type="entry name" value="CID"/>
    <property type="match status" value="1"/>
</dbReference>
<feature type="compositionally biased region" description="Pro residues" evidence="1">
    <location>
        <begin position="169"/>
        <end position="179"/>
    </location>
</feature>
<feature type="compositionally biased region" description="Acidic residues" evidence="1">
    <location>
        <begin position="440"/>
        <end position="449"/>
    </location>
</feature>
<name>A0A9W8DKQ2_9FUNG</name>
<dbReference type="InterPro" id="IPR047415">
    <property type="entry name" value="Pcf11_CID"/>
</dbReference>
<dbReference type="InterPro" id="IPR045154">
    <property type="entry name" value="PCF11-like"/>
</dbReference>
<feature type="region of interest" description="Disordered" evidence="1">
    <location>
        <begin position="533"/>
        <end position="602"/>
    </location>
</feature>
<dbReference type="GO" id="GO:0005737">
    <property type="term" value="C:cytoplasm"/>
    <property type="evidence" value="ECO:0007669"/>
    <property type="project" value="TreeGrafter"/>
</dbReference>
<dbReference type="CDD" id="cd16982">
    <property type="entry name" value="CID_Pcf11"/>
    <property type="match status" value="1"/>
</dbReference>
<proteinExistence type="predicted"/>